<dbReference type="RefSeq" id="XP_007861688.1">
    <property type="nucleotide sequence ID" value="XM_007863497.1"/>
</dbReference>
<keyword evidence="3" id="KW-1185">Reference proteome</keyword>
<sequence>MLHEEVRYEPPPVSTYPFKIAAKRYWLPQFESNIGSPGALTLVFLHSTSFHKETWEPTLECLFELLANQKKVVVREAWAIDCPNHGVAAVLNQALLQDPKYSNQFTCEKYACAAHAFLTSGPVDFRHRNLVGIGHSLGGVAMTILQCKQPAVRFSSVILVEPMLSPHGMDHLAELRRSLVQSARRRQFLWESRDSAIRSFERSRERAASRGRRAWHPKVVQLYIEYGLRPCRDGYTLSCTREEEIAMYEDKDGSTKPVKCLDEACRRLPIHLMLGEFPDYIPKAVQDALSSGRTFASRRTILGAGHLVPQEVPEELAKHLFETLITYPPDPRHIQSRL</sequence>
<dbReference type="OMA" id="LIIVEPM"/>
<evidence type="ECO:0000313" key="3">
    <source>
        <dbReference type="Proteomes" id="UP000030669"/>
    </source>
</evidence>
<dbReference type="Gene3D" id="3.40.50.1820">
    <property type="entry name" value="alpha/beta hydrolase"/>
    <property type="match status" value="1"/>
</dbReference>
<dbReference type="InterPro" id="IPR029058">
    <property type="entry name" value="AB_hydrolase_fold"/>
</dbReference>
<keyword evidence="2" id="KW-0378">Hydrolase</keyword>
<gene>
    <name evidence="2" type="ORF">GLOTRDRAFT_33321</name>
</gene>
<proteinExistence type="predicted"/>
<dbReference type="eggNOG" id="ENOG502SHAR">
    <property type="taxonomic scope" value="Eukaryota"/>
</dbReference>
<dbReference type="Proteomes" id="UP000030669">
    <property type="component" value="Unassembled WGS sequence"/>
</dbReference>
<dbReference type="OrthoDB" id="94039at2759"/>
<accession>S7RXX6</accession>
<organism evidence="2 3">
    <name type="scientific">Gloeophyllum trabeum (strain ATCC 11539 / FP-39264 / Madison 617)</name>
    <name type="common">Brown rot fungus</name>
    <dbReference type="NCBI Taxonomy" id="670483"/>
    <lineage>
        <taxon>Eukaryota</taxon>
        <taxon>Fungi</taxon>
        <taxon>Dikarya</taxon>
        <taxon>Basidiomycota</taxon>
        <taxon>Agaricomycotina</taxon>
        <taxon>Agaricomycetes</taxon>
        <taxon>Gloeophyllales</taxon>
        <taxon>Gloeophyllaceae</taxon>
        <taxon>Gloeophyllum</taxon>
    </lineage>
</organism>
<dbReference type="KEGG" id="gtr:GLOTRDRAFT_33321"/>
<dbReference type="STRING" id="670483.S7RXX6"/>
<name>S7RXX6_GLOTA</name>
<evidence type="ECO:0000259" key="1">
    <source>
        <dbReference type="Pfam" id="PF12697"/>
    </source>
</evidence>
<dbReference type="Pfam" id="PF12697">
    <property type="entry name" value="Abhydrolase_6"/>
    <property type="match status" value="1"/>
</dbReference>
<feature type="domain" description="AB hydrolase-1" evidence="1">
    <location>
        <begin position="42"/>
        <end position="318"/>
    </location>
</feature>
<dbReference type="HOGENOM" id="CLU_032490_0_0_1"/>
<dbReference type="EMBL" id="KB469297">
    <property type="protein sequence ID" value="EPQ59795.1"/>
    <property type="molecule type" value="Genomic_DNA"/>
</dbReference>
<dbReference type="AlphaFoldDB" id="S7RXX6"/>
<protein>
    <submittedName>
        <fullName evidence="2">Alpha/beta-hydrolase</fullName>
    </submittedName>
</protein>
<evidence type="ECO:0000313" key="2">
    <source>
        <dbReference type="EMBL" id="EPQ59795.1"/>
    </source>
</evidence>
<dbReference type="InterPro" id="IPR000073">
    <property type="entry name" value="AB_hydrolase_1"/>
</dbReference>
<dbReference type="SUPFAM" id="SSF53474">
    <property type="entry name" value="alpha/beta-Hydrolases"/>
    <property type="match status" value="1"/>
</dbReference>
<dbReference type="GO" id="GO:0016787">
    <property type="term" value="F:hydrolase activity"/>
    <property type="evidence" value="ECO:0007669"/>
    <property type="project" value="UniProtKB-KW"/>
</dbReference>
<reference evidence="2 3" key="1">
    <citation type="journal article" date="2012" name="Science">
        <title>The Paleozoic origin of enzymatic lignin decomposition reconstructed from 31 fungal genomes.</title>
        <authorList>
            <person name="Floudas D."/>
            <person name="Binder M."/>
            <person name="Riley R."/>
            <person name="Barry K."/>
            <person name="Blanchette R.A."/>
            <person name="Henrissat B."/>
            <person name="Martinez A.T."/>
            <person name="Otillar R."/>
            <person name="Spatafora J.W."/>
            <person name="Yadav J.S."/>
            <person name="Aerts A."/>
            <person name="Benoit I."/>
            <person name="Boyd A."/>
            <person name="Carlson A."/>
            <person name="Copeland A."/>
            <person name="Coutinho P.M."/>
            <person name="de Vries R.P."/>
            <person name="Ferreira P."/>
            <person name="Findley K."/>
            <person name="Foster B."/>
            <person name="Gaskell J."/>
            <person name="Glotzer D."/>
            <person name="Gorecki P."/>
            <person name="Heitman J."/>
            <person name="Hesse C."/>
            <person name="Hori C."/>
            <person name="Igarashi K."/>
            <person name="Jurgens J.A."/>
            <person name="Kallen N."/>
            <person name="Kersten P."/>
            <person name="Kohler A."/>
            <person name="Kuees U."/>
            <person name="Kumar T.K.A."/>
            <person name="Kuo A."/>
            <person name="LaButti K."/>
            <person name="Larrondo L.F."/>
            <person name="Lindquist E."/>
            <person name="Ling A."/>
            <person name="Lombard V."/>
            <person name="Lucas S."/>
            <person name="Lundell T."/>
            <person name="Martin R."/>
            <person name="McLaughlin D.J."/>
            <person name="Morgenstern I."/>
            <person name="Morin E."/>
            <person name="Murat C."/>
            <person name="Nagy L.G."/>
            <person name="Nolan M."/>
            <person name="Ohm R.A."/>
            <person name="Patyshakuliyeva A."/>
            <person name="Rokas A."/>
            <person name="Ruiz-Duenas F.J."/>
            <person name="Sabat G."/>
            <person name="Salamov A."/>
            <person name="Samejima M."/>
            <person name="Schmutz J."/>
            <person name="Slot J.C."/>
            <person name="St John F."/>
            <person name="Stenlid J."/>
            <person name="Sun H."/>
            <person name="Sun S."/>
            <person name="Syed K."/>
            <person name="Tsang A."/>
            <person name="Wiebenga A."/>
            <person name="Young D."/>
            <person name="Pisabarro A."/>
            <person name="Eastwood D.C."/>
            <person name="Martin F."/>
            <person name="Cullen D."/>
            <person name="Grigoriev I.V."/>
            <person name="Hibbett D.S."/>
        </authorList>
    </citation>
    <scope>NUCLEOTIDE SEQUENCE [LARGE SCALE GENOMIC DNA]</scope>
    <source>
        <strain evidence="2 3">ATCC 11539</strain>
    </source>
</reference>
<dbReference type="GeneID" id="19305484"/>